<feature type="chain" id="PRO_5044636550" evidence="2">
    <location>
        <begin position="21"/>
        <end position="189"/>
    </location>
</feature>
<evidence type="ECO:0000256" key="2">
    <source>
        <dbReference type="SAM" id="SignalP"/>
    </source>
</evidence>
<protein>
    <submittedName>
        <fullName evidence="4 5">Uncharacterized protein LOC105428008</fullName>
    </submittedName>
</protein>
<keyword evidence="2" id="KW-0732">Signal</keyword>
<sequence>MYRAVIVCLIGLAYTTSVSSVQIKDTHQELTVPAYLLERNGQFRNIPNYPTYPTYPEYSSAKYGEQSEKRKLSGAKMALSQKTPVSKSLFLISNLMPFIDNLIFYGIYTGNYLLRYLVAILLSTTFIGLICTQTSICNFLGFDARNIASTFITPEHLNFLTAIVNNATDKYSALQHSENLKENAATRIQ</sequence>
<evidence type="ECO:0000313" key="3">
    <source>
        <dbReference type="Proteomes" id="UP000504615"/>
    </source>
</evidence>
<reference evidence="4 5" key="1">
    <citation type="submission" date="2025-04" db="UniProtKB">
        <authorList>
            <consortium name="RefSeq"/>
        </authorList>
    </citation>
    <scope>IDENTIFICATION</scope>
</reference>
<dbReference type="AlphaFoldDB" id="A0A6I9X215"/>
<feature type="transmembrane region" description="Helical" evidence="1">
    <location>
        <begin position="89"/>
        <end position="108"/>
    </location>
</feature>
<dbReference type="KEGG" id="pbar:105428008"/>
<keyword evidence="1" id="KW-0812">Transmembrane</keyword>
<proteinExistence type="predicted"/>
<dbReference type="Proteomes" id="UP000504615">
    <property type="component" value="Unplaced"/>
</dbReference>
<evidence type="ECO:0000313" key="4">
    <source>
        <dbReference type="RefSeq" id="XP_011638347.1"/>
    </source>
</evidence>
<keyword evidence="3" id="KW-1185">Reference proteome</keyword>
<evidence type="ECO:0000256" key="1">
    <source>
        <dbReference type="SAM" id="Phobius"/>
    </source>
</evidence>
<dbReference type="RefSeq" id="XP_011638347.1">
    <property type="nucleotide sequence ID" value="XM_011640045.1"/>
</dbReference>
<organism evidence="3 4">
    <name type="scientific">Pogonomyrmex barbatus</name>
    <name type="common">red harvester ant</name>
    <dbReference type="NCBI Taxonomy" id="144034"/>
    <lineage>
        <taxon>Eukaryota</taxon>
        <taxon>Metazoa</taxon>
        <taxon>Ecdysozoa</taxon>
        <taxon>Arthropoda</taxon>
        <taxon>Hexapoda</taxon>
        <taxon>Insecta</taxon>
        <taxon>Pterygota</taxon>
        <taxon>Neoptera</taxon>
        <taxon>Endopterygota</taxon>
        <taxon>Hymenoptera</taxon>
        <taxon>Apocrita</taxon>
        <taxon>Aculeata</taxon>
        <taxon>Formicoidea</taxon>
        <taxon>Formicidae</taxon>
        <taxon>Myrmicinae</taxon>
        <taxon>Pogonomyrmex</taxon>
    </lineage>
</organism>
<evidence type="ECO:0000313" key="5">
    <source>
        <dbReference type="RefSeq" id="XP_025074255.1"/>
    </source>
</evidence>
<keyword evidence="1" id="KW-0472">Membrane</keyword>
<dbReference type="GeneID" id="105428008"/>
<feature type="signal peptide" evidence="2">
    <location>
        <begin position="1"/>
        <end position="20"/>
    </location>
</feature>
<keyword evidence="1" id="KW-1133">Transmembrane helix</keyword>
<gene>
    <name evidence="4 5" type="primary">LOC105428008</name>
</gene>
<dbReference type="RefSeq" id="XP_025074255.1">
    <property type="nucleotide sequence ID" value="XM_025218470.1"/>
</dbReference>
<accession>A0A6I9X215</accession>
<name>A0A6I9X215_9HYME</name>